<keyword evidence="3" id="KW-0255">Endonuclease</keyword>
<evidence type="ECO:0000256" key="4">
    <source>
        <dbReference type="ARBA" id="ARBA00022801"/>
    </source>
</evidence>
<reference evidence="8" key="2">
    <citation type="submission" date="2021-01" db="UniProtKB">
        <authorList>
            <consortium name="EnsemblPlants"/>
        </authorList>
    </citation>
    <scope>IDENTIFICATION</scope>
</reference>
<dbReference type="GO" id="GO:0033897">
    <property type="term" value="F:ribonuclease T2 activity"/>
    <property type="evidence" value="ECO:0007669"/>
    <property type="project" value="InterPro"/>
</dbReference>
<evidence type="ECO:0000313" key="9">
    <source>
        <dbReference type="Proteomes" id="UP000594261"/>
    </source>
</evidence>
<feature type="chain" id="PRO_5029783533" evidence="7">
    <location>
        <begin position="20"/>
        <end position="232"/>
    </location>
</feature>
<evidence type="ECO:0000256" key="7">
    <source>
        <dbReference type="SAM" id="SignalP"/>
    </source>
</evidence>
<dbReference type="PANTHER" id="PTHR11240:SF75">
    <property type="entry name" value="RIBONUCLEASE 3"/>
    <property type="match status" value="1"/>
</dbReference>
<feature type="signal peptide" evidence="7">
    <location>
        <begin position="1"/>
        <end position="19"/>
    </location>
</feature>
<dbReference type="GO" id="GO:0003723">
    <property type="term" value="F:RNA binding"/>
    <property type="evidence" value="ECO:0007669"/>
    <property type="project" value="InterPro"/>
</dbReference>
<dbReference type="SUPFAM" id="SSF55895">
    <property type="entry name" value="Ribonuclease Rh-like"/>
    <property type="match status" value="1"/>
</dbReference>
<dbReference type="Proteomes" id="UP000594261">
    <property type="component" value="Chromosome 3"/>
</dbReference>
<evidence type="ECO:0000256" key="3">
    <source>
        <dbReference type="ARBA" id="ARBA00022759"/>
    </source>
</evidence>
<dbReference type="AlphaFoldDB" id="A0A7N2L6F9"/>
<dbReference type="GO" id="GO:0005576">
    <property type="term" value="C:extracellular region"/>
    <property type="evidence" value="ECO:0007669"/>
    <property type="project" value="TreeGrafter"/>
</dbReference>
<keyword evidence="4" id="KW-0378">Hydrolase</keyword>
<dbReference type="InterPro" id="IPR018188">
    <property type="entry name" value="RNase_T2_His_AS_1"/>
</dbReference>
<evidence type="ECO:0000256" key="1">
    <source>
        <dbReference type="ARBA" id="ARBA00007469"/>
    </source>
</evidence>
<dbReference type="PROSITE" id="PS00530">
    <property type="entry name" value="RNASE_T2_1"/>
    <property type="match status" value="1"/>
</dbReference>
<keyword evidence="9" id="KW-1185">Reference proteome</keyword>
<dbReference type="InterPro" id="IPR033130">
    <property type="entry name" value="RNase_T2_His_AS_2"/>
</dbReference>
<dbReference type="EMBL" id="LRBV02000003">
    <property type="status" value="NOT_ANNOTATED_CDS"/>
    <property type="molecule type" value="Genomic_DNA"/>
</dbReference>
<organism evidence="8 9">
    <name type="scientific">Quercus lobata</name>
    <name type="common">Valley oak</name>
    <dbReference type="NCBI Taxonomy" id="97700"/>
    <lineage>
        <taxon>Eukaryota</taxon>
        <taxon>Viridiplantae</taxon>
        <taxon>Streptophyta</taxon>
        <taxon>Embryophyta</taxon>
        <taxon>Tracheophyta</taxon>
        <taxon>Spermatophyta</taxon>
        <taxon>Magnoliopsida</taxon>
        <taxon>eudicotyledons</taxon>
        <taxon>Gunneridae</taxon>
        <taxon>Pentapetalae</taxon>
        <taxon>rosids</taxon>
        <taxon>fabids</taxon>
        <taxon>Fagales</taxon>
        <taxon>Fagaceae</taxon>
        <taxon>Quercus</taxon>
    </lineage>
</organism>
<keyword evidence="7" id="KW-0732">Signal</keyword>
<proteinExistence type="inferred from homology"/>
<evidence type="ECO:0000313" key="8">
    <source>
        <dbReference type="EnsemblPlants" id="QL03p020792:mrna"/>
    </source>
</evidence>
<dbReference type="GO" id="GO:0006401">
    <property type="term" value="P:RNA catabolic process"/>
    <property type="evidence" value="ECO:0007669"/>
    <property type="project" value="TreeGrafter"/>
</dbReference>
<dbReference type="GO" id="GO:0016787">
    <property type="term" value="F:hydrolase activity"/>
    <property type="evidence" value="ECO:0007669"/>
    <property type="project" value="UniProtKB-KW"/>
</dbReference>
<keyword evidence="5" id="KW-0456">Lyase</keyword>
<dbReference type="PANTHER" id="PTHR11240">
    <property type="entry name" value="RIBONUCLEASE T2"/>
    <property type="match status" value="1"/>
</dbReference>
<evidence type="ECO:0000256" key="5">
    <source>
        <dbReference type="ARBA" id="ARBA00023239"/>
    </source>
</evidence>
<dbReference type="Gene3D" id="3.90.730.10">
    <property type="entry name" value="Ribonuclease T2-like"/>
    <property type="match status" value="1"/>
</dbReference>
<dbReference type="InParanoid" id="A0A7N2L6F9"/>
<dbReference type="InterPro" id="IPR001568">
    <property type="entry name" value="RNase_T2-like"/>
</dbReference>
<reference evidence="8 9" key="1">
    <citation type="journal article" date="2016" name="G3 (Bethesda)">
        <title>First Draft Assembly and Annotation of the Genome of a California Endemic Oak Quercus lobata Nee (Fagaceae).</title>
        <authorList>
            <person name="Sork V.L."/>
            <person name="Fitz-Gibbon S.T."/>
            <person name="Puiu D."/>
            <person name="Crepeau M."/>
            <person name="Gugger P.F."/>
            <person name="Sherman R."/>
            <person name="Stevens K."/>
            <person name="Langley C.H."/>
            <person name="Pellegrini M."/>
            <person name="Salzberg S.L."/>
        </authorList>
    </citation>
    <scope>NUCLEOTIDE SEQUENCE [LARGE SCALE GENOMIC DNA]</scope>
    <source>
        <strain evidence="8 9">cv. SW786</strain>
    </source>
</reference>
<protein>
    <submittedName>
        <fullName evidence="8">Uncharacterized protein</fullName>
    </submittedName>
</protein>
<dbReference type="EnsemblPlants" id="QL03p020792:mrna">
    <property type="protein sequence ID" value="QL03p020792:mrna"/>
    <property type="gene ID" value="QL03p020792"/>
</dbReference>
<dbReference type="Gramene" id="QL03p020792:mrna">
    <property type="protein sequence ID" value="QL03p020792:mrna"/>
    <property type="gene ID" value="QL03p020792"/>
</dbReference>
<keyword evidence="2" id="KW-0540">Nuclease</keyword>
<dbReference type="InterPro" id="IPR036430">
    <property type="entry name" value="RNase_T2-like_sf"/>
</dbReference>
<dbReference type="OMA" id="YENINMC"/>
<accession>A0A7N2L6F9</accession>
<dbReference type="PROSITE" id="PS00531">
    <property type="entry name" value="RNASE_T2_2"/>
    <property type="match status" value="1"/>
</dbReference>
<evidence type="ECO:0000256" key="2">
    <source>
        <dbReference type="ARBA" id="ARBA00022722"/>
    </source>
</evidence>
<comment type="similarity">
    <text evidence="1 6">Belongs to the RNase T2 family.</text>
</comment>
<sequence>MKMNLLLLFLAAMVVRATSQPPNPFPLPYDYYSVVFQWAKSVYNTGVNQCIKPTFPAFTLHGLWPQWYRFPPLDDCRQNPRSANFENASIPDPVRNNLIQYWPNMYGPNEAFWGHEYEKHGSCVDPFYSNQLTYFVTALRVATSTDLYSILAAAGILCGNPTTVGAVRTAIHASTGFWPTVQCNRSITRTLQLLQIYLCFNKITNVPMDCPIVQKGCIDPIDYPRPIIWQYL</sequence>
<evidence type="ECO:0000256" key="6">
    <source>
        <dbReference type="RuleBase" id="RU004328"/>
    </source>
</evidence>
<name>A0A7N2L6F9_QUELO</name>
<dbReference type="Pfam" id="PF00445">
    <property type="entry name" value="Ribonuclease_T2"/>
    <property type="match status" value="1"/>
</dbReference>